<dbReference type="AlphaFoldDB" id="A0A1M5Q854"/>
<sequence>MATLNNNLAAAFLALLASAILSFSDNFVAAVSEISGLWQFQVVRTFFAVPMLFVIAMVFSISIKPRSMRALVLRSSTVAAALLVYFATLGLLPVSQAGAGLFSAPIWVMLFSVTVLGKRIGRRRVVAMAAGFVGVLLLLQPDVTNLTALSVLPLLAGALYGLGALFTKHFCEAESAPVLALGVFTAMGIASLGLMIYFTLFPVPVENQQFFTRGWEGISPRFLVLTFGQAVGATVAVSVIAQAYRAGETDFVAVCEYSFLVFAAIWSFVLWGQSTGLLAQLGIVIILISGSVMFILDRNAAKRAGTSGAPSHN</sequence>
<evidence type="ECO:0000256" key="1">
    <source>
        <dbReference type="ARBA" id="ARBA00004141"/>
    </source>
</evidence>
<feature type="transmembrane region" description="Helical" evidence="6">
    <location>
        <begin position="222"/>
        <end position="244"/>
    </location>
</feature>
<accession>A0A1M5Q854</accession>
<dbReference type="RefSeq" id="WP_072792814.1">
    <property type="nucleotide sequence ID" value="NZ_FQWM01000003.1"/>
</dbReference>
<keyword evidence="9" id="KW-1185">Reference proteome</keyword>
<feature type="transmembrane region" description="Helical" evidence="6">
    <location>
        <begin position="98"/>
        <end position="117"/>
    </location>
</feature>
<dbReference type="Pfam" id="PF00892">
    <property type="entry name" value="EamA"/>
    <property type="match status" value="1"/>
</dbReference>
<dbReference type="GO" id="GO:0016020">
    <property type="term" value="C:membrane"/>
    <property type="evidence" value="ECO:0007669"/>
    <property type="project" value="UniProtKB-SubCell"/>
</dbReference>
<dbReference type="EMBL" id="FQWM01000003">
    <property type="protein sequence ID" value="SHH10168.1"/>
    <property type="molecule type" value="Genomic_DNA"/>
</dbReference>
<protein>
    <submittedName>
        <fullName evidence="8">EamA-like transporter family protein</fullName>
    </submittedName>
</protein>
<feature type="transmembrane region" description="Helical" evidence="6">
    <location>
        <begin position="40"/>
        <end position="59"/>
    </location>
</feature>
<reference evidence="9" key="1">
    <citation type="submission" date="2016-11" db="EMBL/GenBank/DDBJ databases">
        <authorList>
            <person name="Varghese N."/>
            <person name="Submissions S."/>
        </authorList>
    </citation>
    <scope>NUCLEOTIDE SEQUENCE [LARGE SCALE GENOMIC DNA]</scope>
    <source>
        <strain evidence="9">DSM 28223</strain>
    </source>
</reference>
<feature type="transmembrane region" description="Helical" evidence="6">
    <location>
        <begin position="178"/>
        <end position="202"/>
    </location>
</feature>
<keyword evidence="4 6" id="KW-1133">Transmembrane helix</keyword>
<dbReference type="InterPro" id="IPR000620">
    <property type="entry name" value="EamA_dom"/>
</dbReference>
<evidence type="ECO:0000256" key="5">
    <source>
        <dbReference type="ARBA" id="ARBA00023136"/>
    </source>
</evidence>
<keyword evidence="3 6" id="KW-0812">Transmembrane</keyword>
<feature type="transmembrane region" description="Helical" evidence="6">
    <location>
        <begin position="146"/>
        <end position="166"/>
    </location>
</feature>
<feature type="transmembrane region" description="Helical" evidence="6">
    <location>
        <begin position="277"/>
        <end position="296"/>
    </location>
</feature>
<dbReference type="PANTHER" id="PTHR22911:SF6">
    <property type="entry name" value="SOLUTE CARRIER FAMILY 35 MEMBER G1"/>
    <property type="match status" value="1"/>
</dbReference>
<evidence type="ECO:0000313" key="8">
    <source>
        <dbReference type="EMBL" id="SHH10168.1"/>
    </source>
</evidence>
<keyword evidence="5 6" id="KW-0472">Membrane</keyword>
<evidence type="ECO:0000259" key="7">
    <source>
        <dbReference type="Pfam" id="PF00892"/>
    </source>
</evidence>
<proteinExistence type="inferred from homology"/>
<organism evidence="8 9">
    <name type="scientific">Cognatishimia maritima</name>
    <dbReference type="NCBI Taxonomy" id="870908"/>
    <lineage>
        <taxon>Bacteria</taxon>
        <taxon>Pseudomonadati</taxon>
        <taxon>Pseudomonadota</taxon>
        <taxon>Alphaproteobacteria</taxon>
        <taxon>Rhodobacterales</taxon>
        <taxon>Paracoccaceae</taxon>
        <taxon>Cognatishimia</taxon>
    </lineage>
</organism>
<dbReference type="STRING" id="870908.SAMN04488044_1899"/>
<gene>
    <name evidence="8" type="ORF">SAMN04488044_1899</name>
</gene>
<feature type="transmembrane region" description="Helical" evidence="6">
    <location>
        <begin position="251"/>
        <end position="271"/>
    </location>
</feature>
<evidence type="ECO:0000313" key="9">
    <source>
        <dbReference type="Proteomes" id="UP000184211"/>
    </source>
</evidence>
<feature type="transmembrane region" description="Helical" evidence="6">
    <location>
        <begin position="71"/>
        <end position="92"/>
    </location>
</feature>
<comment type="subcellular location">
    <subcellularLocation>
        <location evidence="1">Membrane</location>
        <topology evidence="1">Multi-pass membrane protein</topology>
    </subcellularLocation>
</comment>
<dbReference type="Proteomes" id="UP000184211">
    <property type="component" value="Unassembled WGS sequence"/>
</dbReference>
<comment type="similarity">
    <text evidence="2">Belongs to the drug/metabolite transporter (DMT) superfamily. 10 TMS drug/metabolite exporter (DME) (TC 2.A.7.3) family.</text>
</comment>
<evidence type="ECO:0000256" key="6">
    <source>
        <dbReference type="SAM" id="Phobius"/>
    </source>
</evidence>
<feature type="transmembrane region" description="Helical" evidence="6">
    <location>
        <begin position="124"/>
        <end position="140"/>
    </location>
</feature>
<name>A0A1M5Q854_9RHOB</name>
<dbReference type="InterPro" id="IPR037185">
    <property type="entry name" value="EmrE-like"/>
</dbReference>
<evidence type="ECO:0000256" key="4">
    <source>
        <dbReference type="ARBA" id="ARBA00022989"/>
    </source>
</evidence>
<evidence type="ECO:0000256" key="2">
    <source>
        <dbReference type="ARBA" id="ARBA00009853"/>
    </source>
</evidence>
<evidence type="ECO:0000256" key="3">
    <source>
        <dbReference type="ARBA" id="ARBA00022692"/>
    </source>
</evidence>
<dbReference type="SUPFAM" id="SSF103481">
    <property type="entry name" value="Multidrug resistance efflux transporter EmrE"/>
    <property type="match status" value="2"/>
</dbReference>
<feature type="domain" description="EamA" evidence="7">
    <location>
        <begin position="10"/>
        <end position="139"/>
    </location>
</feature>
<dbReference type="PANTHER" id="PTHR22911">
    <property type="entry name" value="ACYL-MALONYL CONDENSING ENZYME-RELATED"/>
    <property type="match status" value="1"/>
</dbReference>